<dbReference type="OrthoDB" id="5979581at2759"/>
<dbReference type="EMBL" id="JACBAD010002127">
    <property type="protein sequence ID" value="KAF7114100.1"/>
    <property type="molecule type" value="Genomic_DNA"/>
</dbReference>
<dbReference type="InterPro" id="IPR011009">
    <property type="entry name" value="Kinase-like_dom_sf"/>
</dbReference>
<keyword evidence="2" id="KW-0808">Transferase</keyword>
<comment type="caution">
    <text evidence="7">The sequence shown here is derived from an EMBL/GenBank/DDBJ whole genome shotgun (WGS) entry which is preliminary data.</text>
</comment>
<evidence type="ECO:0000256" key="1">
    <source>
        <dbReference type="ARBA" id="ARBA00022527"/>
    </source>
</evidence>
<evidence type="ECO:0000256" key="3">
    <source>
        <dbReference type="ARBA" id="ARBA00022741"/>
    </source>
</evidence>
<dbReference type="SUPFAM" id="SSF56112">
    <property type="entry name" value="Protein kinase-like (PK-like)"/>
    <property type="match status" value="1"/>
</dbReference>
<dbReference type="Pfam" id="PF00069">
    <property type="entry name" value="Pkinase"/>
    <property type="match status" value="1"/>
</dbReference>
<evidence type="ECO:0000256" key="4">
    <source>
        <dbReference type="ARBA" id="ARBA00022777"/>
    </source>
</evidence>
<dbReference type="GO" id="GO:0005634">
    <property type="term" value="C:nucleus"/>
    <property type="evidence" value="ECO:0007669"/>
    <property type="project" value="TreeGrafter"/>
</dbReference>
<evidence type="ECO:0000256" key="2">
    <source>
        <dbReference type="ARBA" id="ARBA00022679"/>
    </source>
</evidence>
<evidence type="ECO:0000313" key="7">
    <source>
        <dbReference type="EMBL" id="KAF7114100.1"/>
    </source>
</evidence>
<dbReference type="InterPro" id="IPR000719">
    <property type="entry name" value="Prot_kinase_dom"/>
</dbReference>
<keyword evidence="5" id="KW-0067">ATP-binding</keyword>
<keyword evidence="4" id="KW-0418">Kinase</keyword>
<dbReference type="PANTHER" id="PTHR45646:SF11">
    <property type="entry name" value="SERINE_THREONINE-PROTEIN KINASE DOA"/>
    <property type="match status" value="1"/>
</dbReference>
<dbReference type="Proteomes" id="UP000662466">
    <property type="component" value="Unassembled WGS sequence"/>
</dbReference>
<name>A0A8H6P1L0_9EURO</name>
<dbReference type="InterPro" id="IPR051175">
    <property type="entry name" value="CLK_kinases"/>
</dbReference>
<dbReference type="GO" id="GO:0004674">
    <property type="term" value="F:protein serine/threonine kinase activity"/>
    <property type="evidence" value="ECO:0007669"/>
    <property type="project" value="UniProtKB-KW"/>
</dbReference>
<organism evidence="7 9">
    <name type="scientific">Aspergillus hiratsukae</name>
    <dbReference type="NCBI Taxonomy" id="1194566"/>
    <lineage>
        <taxon>Eukaryota</taxon>
        <taxon>Fungi</taxon>
        <taxon>Dikarya</taxon>
        <taxon>Ascomycota</taxon>
        <taxon>Pezizomycotina</taxon>
        <taxon>Eurotiomycetes</taxon>
        <taxon>Eurotiomycetidae</taxon>
        <taxon>Eurotiales</taxon>
        <taxon>Aspergillaceae</taxon>
        <taxon>Aspergillus</taxon>
        <taxon>Aspergillus subgen. Fumigati</taxon>
    </lineage>
</organism>
<gene>
    <name evidence="7" type="ORF">CNMCM5793_007080</name>
    <name evidence="8" type="ORF">CNMCM6106_002991</name>
</gene>
<evidence type="ECO:0000256" key="5">
    <source>
        <dbReference type="ARBA" id="ARBA00022840"/>
    </source>
</evidence>
<dbReference type="EMBL" id="JACBAF010002301">
    <property type="protein sequence ID" value="KAF7157408.1"/>
    <property type="molecule type" value="Genomic_DNA"/>
</dbReference>
<keyword evidence="1" id="KW-0723">Serine/threonine-protein kinase</keyword>
<sequence>MFPSLLRSLPRLRRTWKPLNFSKPTFVRIPASHKIKEETIPDYVASRYYPVRIGEIFKDRYQIVGKLGFGTSSTVWLARDMNRCRYVTLKIFIKSTSMGQQLDDELKMYQRLERGSKSHPGRNAVRSLLDSFDVDGPDDKHRCLVHPPLWESVLTFLHRNPVRRLPKPNAKLYIRVCAPVLSSSASITCLSENPISIKADNIMFGIADDSVLSDSEERELQAPCPRKELDGRIIYVSRELRMPKEWGAPVLCDFGTAMSGAIEHTEDIQPNIYRAPEVILEAPWTYSVDIWNVGCMIWDIFEGESLFTGQDPELRTYRSRAHLAETISLLGPPPLSLLAQGKLTHKFFSDQGDFCAGIPIQGRIPLEERETTLEGQDKASFLRFMRKMLQWEPSKRSSAKELKEDEWIRSNL</sequence>
<dbReference type="PROSITE" id="PS50011">
    <property type="entry name" value="PROTEIN_KINASE_DOM"/>
    <property type="match status" value="1"/>
</dbReference>
<dbReference type="Gene3D" id="1.10.510.10">
    <property type="entry name" value="Transferase(Phosphotransferase) domain 1"/>
    <property type="match status" value="1"/>
</dbReference>
<evidence type="ECO:0000313" key="8">
    <source>
        <dbReference type="EMBL" id="KAF7157408.1"/>
    </source>
</evidence>
<dbReference type="PANTHER" id="PTHR45646">
    <property type="entry name" value="SERINE/THREONINE-PROTEIN KINASE DOA-RELATED"/>
    <property type="match status" value="1"/>
</dbReference>
<evidence type="ECO:0000259" key="6">
    <source>
        <dbReference type="PROSITE" id="PS50011"/>
    </source>
</evidence>
<dbReference type="Proteomes" id="UP000630445">
    <property type="component" value="Unassembled WGS sequence"/>
</dbReference>
<proteinExistence type="predicted"/>
<keyword evidence="3" id="KW-0547">Nucleotide-binding</keyword>
<dbReference type="GO" id="GO:0005524">
    <property type="term" value="F:ATP binding"/>
    <property type="evidence" value="ECO:0007669"/>
    <property type="project" value="UniProtKB-KW"/>
</dbReference>
<dbReference type="AlphaFoldDB" id="A0A8H6P1L0"/>
<dbReference type="Gene3D" id="3.30.200.20">
    <property type="entry name" value="Phosphorylase Kinase, domain 1"/>
    <property type="match status" value="1"/>
</dbReference>
<accession>A0A8H6P1L0</accession>
<reference evidence="7" key="1">
    <citation type="submission" date="2020-06" db="EMBL/GenBank/DDBJ databases">
        <title>Draft genome sequences of strains closely related to Aspergillus parafelis and Aspergillus hiratsukae.</title>
        <authorList>
            <person name="Dos Santos R.A.C."/>
            <person name="Rivero-Menendez O."/>
            <person name="Steenwyk J.L."/>
            <person name="Mead M.E."/>
            <person name="Goldman G.H."/>
            <person name="Alastruey-Izquierdo A."/>
            <person name="Rokas A."/>
        </authorList>
    </citation>
    <scope>NUCLEOTIDE SEQUENCE</scope>
    <source>
        <strain evidence="7">CNM-CM5793</strain>
        <strain evidence="8">CNM-CM6106</strain>
    </source>
</reference>
<keyword evidence="9" id="KW-1185">Reference proteome</keyword>
<feature type="domain" description="Protein kinase" evidence="6">
    <location>
        <begin position="61"/>
        <end position="408"/>
    </location>
</feature>
<evidence type="ECO:0000313" key="9">
    <source>
        <dbReference type="Proteomes" id="UP000630445"/>
    </source>
</evidence>
<dbReference type="SMART" id="SM00220">
    <property type="entry name" value="S_TKc"/>
    <property type="match status" value="1"/>
</dbReference>
<protein>
    <recommendedName>
        <fullName evidence="6">Protein kinase domain-containing protein</fullName>
    </recommendedName>
</protein>
<dbReference type="GO" id="GO:0043484">
    <property type="term" value="P:regulation of RNA splicing"/>
    <property type="evidence" value="ECO:0007669"/>
    <property type="project" value="TreeGrafter"/>
</dbReference>